<feature type="domain" description="HPt" evidence="2">
    <location>
        <begin position="16"/>
        <end position="112"/>
    </location>
</feature>
<dbReference type="InterPro" id="IPR036641">
    <property type="entry name" value="HPT_dom_sf"/>
</dbReference>
<dbReference type="SUPFAM" id="SSF47226">
    <property type="entry name" value="Histidine-containing phosphotransfer domain, HPT domain"/>
    <property type="match status" value="1"/>
</dbReference>
<dbReference type="Pfam" id="PF01627">
    <property type="entry name" value="Hpt"/>
    <property type="match status" value="1"/>
</dbReference>
<proteinExistence type="predicted"/>
<evidence type="ECO:0000313" key="3">
    <source>
        <dbReference type="EMBL" id="BCR03847.1"/>
    </source>
</evidence>
<keyword evidence="1" id="KW-0597">Phosphoprotein</keyword>
<protein>
    <recommendedName>
        <fullName evidence="2">HPt domain-containing protein</fullName>
    </recommendedName>
</protein>
<dbReference type="PROSITE" id="PS50894">
    <property type="entry name" value="HPT"/>
    <property type="match status" value="1"/>
</dbReference>
<keyword evidence="4" id="KW-1185">Reference proteome</keyword>
<dbReference type="Proteomes" id="UP001319827">
    <property type="component" value="Chromosome"/>
</dbReference>
<dbReference type="Gene3D" id="1.20.120.160">
    <property type="entry name" value="HPT domain"/>
    <property type="match status" value="1"/>
</dbReference>
<evidence type="ECO:0000259" key="2">
    <source>
        <dbReference type="PROSITE" id="PS50894"/>
    </source>
</evidence>
<dbReference type="EMBL" id="AP024355">
    <property type="protein sequence ID" value="BCR03847.1"/>
    <property type="molecule type" value="Genomic_DNA"/>
</dbReference>
<evidence type="ECO:0000313" key="4">
    <source>
        <dbReference type="Proteomes" id="UP001319827"/>
    </source>
</evidence>
<evidence type="ECO:0000256" key="1">
    <source>
        <dbReference type="PROSITE-ProRule" id="PRU00110"/>
    </source>
</evidence>
<organism evidence="3 4">
    <name type="scientific">Desulfuromonas versatilis</name>
    <dbReference type="NCBI Taxonomy" id="2802975"/>
    <lineage>
        <taxon>Bacteria</taxon>
        <taxon>Pseudomonadati</taxon>
        <taxon>Thermodesulfobacteriota</taxon>
        <taxon>Desulfuromonadia</taxon>
        <taxon>Desulfuromonadales</taxon>
        <taxon>Desulfuromonadaceae</taxon>
        <taxon>Desulfuromonas</taxon>
    </lineage>
</organism>
<dbReference type="InterPro" id="IPR008207">
    <property type="entry name" value="Sig_transdc_His_kin_Hpt_dom"/>
</dbReference>
<reference evidence="3 4" key="1">
    <citation type="journal article" date="2016" name="C (Basel)">
        <title>Selective Growth of and Electricity Production by Marine Exoelectrogenic Bacteria in Self-Aggregated Hydrogel of Microbially Reduced Graphene Oxide.</title>
        <authorList>
            <person name="Yoshida N."/>
            <person name="Goto Y."/>
            <person name="Miyata Y."/>
        </authorList>
    </citation>
    <scope>NUCLEOTIDE SEQUENCE [LARGE SCALE GENOMIC DNA]</scope>
    <source>
        <strain evidence="3 4">NIT-T3</strain>
    </source>
</reference>
<reference evidence="3 4" key="2">
    <citation type="journal article" date="2021" name="Int. J. Syst. Evol. Microbiol.">
        <title>Isolation and Polyphasic Characterization of Desulfuromonas versatilis sp. Nov., an Electrogenic Bacteria Capable of Versatile Metabolism Isolated from a Graphene Oxide-Reducing Enrichment Culture.</title>
        <authorList>
            <person name="Xie L."/>
            <person name="Yoshida N."/>
            <person name="Ishii S."/>
            <person name="Meng L."/>
        </authorList>
    </citation>
    <scope>NUCLEOTIDE SEQUENCE [LARGE SCALE GENOMIC DNA]</scope>
    <source>
        <strain evidence="3 4">NIT-T3</strain>
    </source>
</reference>
<dbReference type="RefSeq" id="WP_221251288.1">
    <property type="nucleotide sequence ID" value="NZ_AP024355.1"/>
</dbReference>
<accession>A0ABM8HTP8</accession>
<name>A0ABM8HTP8_9BACT</name>
<feature type="modified residue" description="Phosphohistidine" evidence="1">
    <location>
        <position position="55"/>
    </location>
</feature>
<sequence length="112" mass="12274">MNTEIPERPEKIIVHVHPDLEDLVPGFLAHRREDLGTLRAALERGDYAAIRRLAHTMKGVGGGYGFAPFSSIGLQLQQAAEKRDAAGIERGLAALADYLERVEVVFDPAPQD</sequence>
<gene>
    <name evidence="3" type="ORF">DESUT3_09160</name>
</gene>